<reference evidence="10 11" key="1">
    <citation type="submission" date="2018-09" db="EMBL/GenBank/DDBJ databases">
        <authorList>
            <person name="Zhu H."/>
        </authorList>
    </citation>
    <scope>NUCLEOTIDE SEQUENCE [LARGE SCALE GENOMIC DNA]</scope>
    <source>
        <strain evidence="10 11">K1W22B-8</strain>
    </source>
</reference>
<feature type="domain" description="GS catalytic" evidence="9">
    <location>
        <begin position="102"/>
        <end position="436"/>
    </location>
</feature>
<evidence type="ECO:0000256" key="1">
    <source>
        <dbReference type="ARBA" id="ARBA00001946"/>
    </source>
</evidence>
<evidence type="ECO:0000313" key="10">
    <source>
        <dbReference type="EMBL" id="RJF94884.1"/>
    </source>
</evidence>
<evidence type="ECO:0000256" key="8">
    <source>
        <dbReference type="RuleBase" id="RU000384"/>
    </source>
</evidence>
<keyword evidence="3" id="KW-0436">Ligase</keyword>
<dbReference type="Pfam" id="PF16952">
    <property type="entry name" value="Gln-synt_N_2"/>
    <property type="match status" value="1"/>
</dbReference>
<organism evidence="10 11">
    <name type="scientific">Oleomonas cavernae</name>
    <dbReference type="NCBI Taxonomy" id="2320859"/>
    <lineage>
        <taxon>Bacteria</taxon>
        <taxon>Pseudomonadati</taxon>
        <taxon>Pseudomonadota</taxon>
        <taxon>Alphaproteobacteria</taxon>
        <taxon>Acetobacterales</taxon>
        <taxon>Acetobacteraceae</taxon>
        <taxon>Oleomonas</taxon>
    </lineage>
</organism>
<evidence type="ECO:0000256" key="6">
    <source>
        <dbReference type="ARBA" id="ARBA00023231"/>
    </source>
</evidence>
<accession>A0A418WUD0</accession>
<dbReference type="RefSeq" id="WP_147385509.1">
    <property type="nucleotide sequence ID" value="NZ_QYUK01000008.1"/>
</dbReference>
<comment type="cofactor">
    <cofactor evidence="1">
        <name>Mg(2+)</name>
        <dbReference type="ChEBI" id="CHEBI:18420"/>
    </cofactor>
</comment>
<dbReference type="Gene3D" id="3.30.590.10">
    <property type="entry name" value="Glutamine synthetase/guanido kinase, catalytic domain"/>
    <property type="match status" value="1"/>
</dbReference>
<evidence type="ECO:0000256" key="4">
    <source>
        <dbReference type="ARBA" id="ARBA00022741"/>
    </source>
</evidence>
<dbReference type="PROSITE" id="PS51987">
    <property type="entry name" value="GS_CATALYTIC"/>
    <property type="match status" value="1"/>
</dbReference>
<dbReference type="PANTHER" id="PTHR43785">
    <property type="entry name" value="GAMMA-GLUTAMYLPUTRESCINE SYNTHETASE"/>
    <property type="match status" value="1"/>
</dbReference>
<dbReference type="Proteomes" id="UP000284605">
    <property type="component" value="Unassembled WGS sequence"/>
</dbReference>
<dbReference type="GO" id="GO:0006542">
    <property type="term" value="P:glutamine biosynthetic process"/>
    <property type="evidence" value="ECO:0007669"/>
    <property type="project" value="InterPro"/>
</dbReference>
<dbReference type="GO" id="GO:0005524">
    <property type="term" value="F:ATP binding"/>
    <property type="evidence" value="ECO:0007669"/>
    <property type="project" value="UniProtKB-KW"/>
</dbReference>
<evidence type="ECO:0000313" key="11">
    <source>
        <dbReference type="Proteomes" id="UP000284605"/>
    </source>
</evidence>
<dbReference type="InterPro" id="IPR036651">
    <property type="entry name" value="Gln_synt_N_sf"/>
</dbReference>
<protein>
    <submittedName>
        <fullName evidence="10">Glutamine synthetase</fullName>
    </submittedName>
</protein>
<keyword evidence="6" id="KW-0535">Nitrogen fixation</keyword>
<keyword evidence="11" id="KW-1185">Reference proteome</keyword>
<dbReference type="SMART" id="SM01230">
    <property type="entry name" value="Gln-synt_C"/>
    <property type="match status" value="1"/>
</dbReference>
<comment type="caution">
    <text evidence="10">The sequence shown here is derived from an EMBL/GenBank/DDBJ whole genome shotgun (WGS) entry which is preliminary data.</text>
</comment>
<evidence type="ECO:0000256" key="7">
    <source>
        <dbReference type="PROSITE-ProRule" id="PRU01331"/>
    </source>
</evidence>
<name>A0A418WUD0_9PROT</name>
<evidence type="ECO:0000259" key="9">
    <source>
        <dbReference type="PROSITE" id="PS51987"/>
    </source>
</evidence>
<comment type="similarity">
    <text evidence="7 8">Belongs to the glutamine synthetase family.</text>
</comment>
<keyword evidence="4" id="KW-0547">Nucleotide-binding</keyword>
<dbReference type="EMBL" id="QYUK01000008">
    <property type="protein sequence ID" value="RJF94884.1"/>
    <property type="molecule type" value="Genomic_DNA"/>
</dbReference>
<evidence type="ECO:0000256" key="5">
    <source>
        <dbReference type="ARBA" id="ARBA00022840"/>
    </source>
</evidence>
<dbReference type="OrthoDB" id="9807095at2"/>
<comment type="function">
    <text evidence="2">Catalyzes the ATP-dependent biosynthesis of glutamine from glutamate and ammonia.</text>
</comment>
<keyword evidence="5" id="KW-0067">ATP-binding</keyword>
<evidence type="ECO:0000256" key="3">
    <source>
        <dbReference type="ARBA" id="ARBA00022598"/>
    </source>
</evidence>
<dbReference type="Gene3D" id="3.10.20.70">
    <property type="entry name" value="Glutamine synthetase, N-terminal domain"/>
    <property type="match status" value="1"/>
</dbReference>
<dbReference type="AlphaFoldDB" id="A0A418WUD0"/>
<evidence type="ECO:0000256" key="2">
    <source>
        <dbReference type="ARBA" id="ARBA00003117"/>
    </source>
</evidence>
<gene>
    <name evidence="10" type="ORF">D3874_03475</name>
</gene>
<dbReference type="InterPro" id="IPR014746">
    <property type="entry name" value="Gln_synth/guanido_kin_cat_dom"/>
</dbReference>
<dbReference type="InterPro" id="IPR008147">
    <property type="entry name" value="Gln_synt_N"/>
</dbReference>
<sequence>MKRTPFVMVVYSDFAGQVRGKGFPAAELPGRWHQGVGWTPTNIMINCFGAIPATPFGPRGDLLLVPDPEGQVLVDFADGSVPEHFILGDVLEMDRTPWACCPRNYLKQAIDRLRDDHGLHLRVAFEHELYHGGVQARPGGAYGLDAVRRAGDFPHALLAALDAAKLEPETFLPEYGPCQLEVTVRPALALEAADRAVKLRQIAQGLAWRQGSWVSFSPVVTPGIVGNGVHIHFSLETVAGQPLSHDPAAPDGIGDIASRFLAGIIAHGPALSALTAPSVLSYERLKPNSWSTHVTNIGRRDREAFIRICPVSDVPGADVAKSFNFEYRAADGAASPYLALGGLIRAGLDGLTRGERAPAATQEGPGALSPQEWQQRQIRPLPASLAAALDALEQEGDVLMENTVMRGAYVLHKRGEIAHVRDLDVPALAALYARVY</sequence>
<dbReference type="SUPFAM" id="SSF55931">
    <property type="entry name" value="Glutamine synthetase/guanido kinase"/>
    <property type="match status" value="1"/>
</dbReference>
<dbReference type="InterPro" id="IPR008146">
    <property type="entry name" value="Gln_synth_cat_dom"/>
</dbReference>
<proteinExistence type="inferred from homology"/>
<dbReference type="PANTHER" id="PTHR43785:SF12">
    <property type="entry name" value="TYPE-1 GLUTAMINE SYNTHETASE 2"/>
    <property type="match status" value="1"/>
</dbReference>
<dbReference type="GO" id="GO:0004356">
    <property type="term" value="F:glutamine synthetase activity"/>
    <property type="evidence" value="ECO:0007669"/>
    <property type="project" value="InterPro"/>
</dbReference>
<dbReference type="Pfam" id="PF00120">
    <property type="entry name" value="Gln-synt_C"/>
    <property type="match status" value="1"/>
</dbReference>